<dbReference type="GeneID" id="114766925"/>
<dbReference type="FunFam" id="2.60.220.30:FF:000011">
    <property type="entry name" value="P53-induced death domain protein 1"/>
    <property type="match status" value="1"/>
</dbReference>
<dbReference type="GO" id="GO:0005737">
    <property type="term" value="C:cytoplasm"/>
    <property type="evidence" value="ECO:0007669"/>
    <property type="project" value="TreeGrafter"/>
</dbReference>
<evidence type="ECO:0000259" key="4">
    <source>
        <dbReference type="PROSITE" id="PS50017"/>
    </source>
</evidence>
<dbReference type="Pfam" id="PF00560">
    <property type="entry name" value="LRR_1"/>
    <property type="match status" value="1"/>
</dbReference>
<dbReference type="RefSeq" id="XP_028814134.1">
    <property type="nucleotide sequence ID" value="XM_028958301.1"/>
</dbReference>
<sequence>MDGAEDKETMQREEEEAAVDQDEGATKWTSLSFLKKDLYCFTPSYSPSPPTPASSPSSSSSSSPFPTLSPPLPESVDVSALLAGERLALDVYHGGARALPVLWARAEEEMKALRRLGLGSEDEEALGRAMDVLPKLSQLRSLTIKGRCFHDAQCEPLPGLLSALPPSLSALSHLAHLDLSFNRLSSLPPCLLSLRRLAELLLSYNQLSTLPEEVGVLSSLQRLVLMGNRIGSLPGAVGRLQALRTLDVSVNLLTTLPETLDQLTDLHTLDVSQNRLRELPPGLGSLPCLKELFLHSNVLRSVPESVTSPPLVTLDLRNNPIGQPPTPPPQQTPAAQEDPGVPELHLEAGEHSFSVTPDGCHVFLPGRAELLFPPGCVSSVTKLEWEVQPLQRKWVWLEDHDFLLSRPLELRPHGVSFKKPVEVCVPYNKVSRREVVLRRFDGERWSTLPTLTRKGKRSSRPGGRSTRLAYSSVSEFSWFVAVARLVSNNCLVPPEGALLVSSSDPGIKLSFPPEATTHTRAVAIQVLQVEAAELRQLAEDPLACASPLVHLSQSLNIPFLQPIRVQLPLPSGLTGHMLDRTRLRLLHRDSGSYTWNDVTLQVGLQITHLYATFSITHFSWYWLWYTTHRCVSGVVRKVYHRLRQFHVRFLAQQKRSDPAQVLLQCLPSKEVENRLQSLAILYDGPQPSEVCDLLEGEQFFAGFEGGIEIDADRPDCMEGRLSFIFYSHLKNLKEVFICTGSGKRVPVRGQVSFYRGDLPEELTGKRKGPDSKWMASLPIRLPGAGGEGSSVFGECPPLNLGDPESGYLTETNLLAISLRIGQDWDRIGMNLGISYQELKRMESNHRGAQGALVLEMLFHWARGQAGAGPGAVTRLMEALAKSERRDLAEEVEDIVSLGKRKYQESLKRVGLDAETPGPS</sequence>
<dbReference type="PROSITE" id="PS50017">
    <property type="entry name" value="DEATH_DOMAIN"/>
    <property type="match status" value="1"/>
</dbReference>
<dbReference type="InterPro" id="IPR001611">
    <property type="entry name" value="Leu-rich_rpt"/>
</dbReference>
<dbReference type="Ensembl" id="ENSDCDT00010060020.1">
    <property type="protein sequence ID" value="ENSDCDP00010049614.1"/>
    <property type="gene ID" value="ENSDCDG00010029644.1"/>
</dbReference>
<dbReference type="InterPro" id="IPR003591">
    <property type="entry name" value="Leu-rich_rpt_typical-subtyp"/>
</dbReference>
<dbReference type="PANTHER" id="PTHR48051:SF39">
    <property type="entry name" value="P53-INDUCED DEATH DOMAIN PROTEIN 1"/>
    <property type="match status" value="1"/>
</dbReference>
<feature type="domain" description="Death" evidence="4">
    <location>
        <begin position="809"/>
        <end position="895"/>
    </location>
</feature>
<dbReference type="GeneTree" id="ENSGT00940000166188"/>
<feature type="region of interest" description="Disordered" evidence="3">
    <location>
        <begin position="313"/>
        <end position="340"/>
    </location>
</feature>
<keyword evidence="2" id="KW-0677">Repeat</keyword>
<accession>A0AAY4DWI3</accession>
<name>A0AAY4DWI3_9TELE</name>
<reference evidence="6 7" key="1">
    <citation type="submission" date="2020-06" db="EMBL/GenBank/DDBJ databases">
        <authorList>
            <consortium name="Wellcome Sanger Institute Data Sharing"/>
        </authorList>
    </citation>
    <scope>NUCLEOTIDE SEQUENCE [LARGE SCALE GENOMIC DNA]</scope>
</reference>
<dbReference type="InterPro" id="IPR011029">
    <property type="entry name" value="DEATH-like_dom_sf"/>
</dbReference>
<dbReference type="InterPro" id="IPR000906">
    <property type="entry name" value="ZU5_dom"/>
</dbReference>
<reference evidence="6" key="3">
    <citation type="submission" date="2025-09" db="UniProtKB">
        <authorList>
            <consortium name="Ensembl"/>
        </authorList>
    </citation>
    <scope>IDENTIFICATION</scope>
</reference>
<dbReference type="PROSITE" id="PS51450">
    <property type="entry name" value="LRR"/>
    <property type="match status" value="2"/>
</dbReference>
<evidence type="ECO:0000313" key="7">
    <source>
        <dbReference type="Proteomes" id="UP000694580"/>
    </source>
</evidence>
<proteinExistence type="predicted"/>
<evidence type="ECO:0000256" key="2">
    <source>
        <dbReference type="ARBA" id="ARBA00022737"/>
    </source>
</evidence>
<dbReference type="Proteomes" id="UP000694580">
    <property type="component" value="Chromosome 17"/>
</dbReference>
<dbReference type="Pfam" id="PF00791">
    <property type="entry name" value="ZU5"/>
    <property type="match status" value="1"/>
</dbReference>
<dbReference type="InterPro" id="IPR050216">
    <property type="entry name" value="LRR_domain-containing"/>
</dbReference>
<feature type="region of interest" description="Disordered" evidence="3">
    <location>
        <begin position="45"/>
        <end position="70"/>
    </location>
</feature>
<dbReference type="SMART" id="SM00369">
    <property type="entry name" value="LRR_TYP"/>
    <property type="match status" value="6"/>
</dbReference>
<feature type="region of interest" description="Disordered" evidence="3">
    <location>
        <begin position="1"/>
        <end position="25"/>
    </location>
</feature>
<dbReference type="PANTHER" id="PTHR48051">
    <property type="match status" value="1"/>
</dbReference>
<keyword evidence="7" id="KW-1185">Reference proteome</keyword>
<dbReference type="FunFam" id="1.10.533.10:FF:000088">
    <property type="entry name" value="P53-induced death domain protein 1"/>
    <property type="match status" value="1"/>
</dbReference>
<protein>
    <recommendedName>
        <fullName evidence="8">P53-induced death domain-containing protein 1</fullName>
    </recommendedName>
</protein>
<dbReference type="PROSITE" id="PS51145">
    <property type="entry name" value="ZU5"/>
    <property type="match status" value="1"/>
</dbReference>
<feature type="compositionally biased region" description="Low complexity" evidence="3">
    <location>
        <begin position="54"/>
        <end position="66"/>
    </location>
</feature>
<feature type="compositionally biased region" description="Pro residues" evidence="3">
    <location>
        <begin position="322"/>
        <end position="331"/>
    </location>
</feature>
<dbReference type="Gene3D" id="1.10.533.10">
    <property type="entry name" value="Death Domain, Fas"/>
    <property type="match status" value="1"/>
</dbReference>
<feature type="domain" description="ZU5" evidence="5">
    <location>
        <begin position="486"/>
        <end position="627"/>
    </location>
</feature>
<dbReference type="SUPFAM" id="SSF52047">
    <property type="entry name" value="RNI-like"/>
    <property type="match status" value="1"/>
</dbReference>
<evidence type="ECO:0000313" key="6">
    <source>
        <dbReference type="Ensembl" id="ENSDCDP00010049614.1"/>
    </source>
</evidence>
<dbReference type="Pfam" id="PF23598">
    <property type="entry name" value="LRR_14"/>
    <property type="match status" value="1"/>
</dbReference>
<keyword evidence="1" id="KW-0433">Leucine-rich repeat</keyword>
<feature type="compositionally biased region" description="Acidic residues" evidence="3">
    <location>
        <begin position="13"/>
        <end position="23"/>
    </location>
</feature>
<dbReference type="GO" id="GO:0007165">
    <property type="term" value="P:signal transduction"/>
    <property type="evidence" value="ECO:0007669"/>
    <property type="project" value="InterPro"/>
</dbReference>
<evidence type="ECO:0000256" key="1">
    <source>
        <dbReference type="ARBA" id="ARBA00022614"/>
    </source>
</evidence>
<dbReference type="PRINTS" id="PR00019">
    <property type="entry name" value="LEURICHRPT"/>
</dbReference>
<dbReference type="Gene3D" id="3.80.10.10">
    <property type="entry name" value="Ribonuclease Inhibitor"/>
    <property type="match status" value="1"/>
</dbReference>
<dbReference type="Pfam" id="PF00531">
    <property type="entry name" value="Death"/>
    <property type="match status" value="1"/>
</dbReference>
<dbReference type="Gene3D" id="2.60.220.30">
    <property type="match status" value="2"/>
</dbReference>
<dbReference type="InterPro" id="IPR000488">
    <property type="entry name" value="Death_dom"/>
</dbReference>
<gene>
    <name evidence="6" type="primary">PIDD1</name>
</gene>
<reference evidence="6" key="2">
    <citation type="submission" date="2025-08" db="UniProtKB">
        <authorList>
            <consortium name="Ensembl"/>
        </authorList>
    </citation>
    <scope>IDENTIFICATION</scope>
</reference>
<dbReference type="FunFam" id="3.80.10.10:FF:001086">
    <property type="entry name" value="P53-induced death domain protein 1"/>
    <property type="match status" value="1"/>
</dbReference>
<evidence type="ECO:0000259" key="5">
    <source>
        <dbReference type="PROSITE" id="PS51145"/>
    </source>
</evidence>
<dbReference type="AlphaFoldDB" id="A0AAY4DWI3"/>
<feature type="compositionally biased region" description="Basic and acidic residues" evidence="3">
    <location>
        <begin position="1"/>
        <end position="12"/>
    </location>
</feature>
<dbReference type="InterPro" id="IPR032675">
    <property type="entry name" value="LRR_dom_sf"/>
</dbReference>
<dbReference type="SUPFAM" id="SSF47986">
    <property type="entry name" value="DEATH domain"/>
    <property type="match status" value="1"/>
</dbReference>
<evidence type="ECO:0008006" key="8">
    <source>
        <dbReference type="Google" id="ProtNLM"/>
    </source>
</evidence>
<organism evidence="6 7">
    <name type="scientific">Denticeps clupeoides</name>
    <name type="common">denticle herring</name>
    <dbReference type="NCBI Taxonomy" id="299321"/>
    <lineage>
        <taxon>Eukaryota</taxon>
        <taxon>Metazoa</taxon>
        <taxon>Chordata</taxon>
        <taxon>Craniata</taxon>
        <taxon>Vertebrata</taxon>
        <taxon>Euteleostomi</taxon>
        <taxon>Actinopterygii</taxon>
        <taxon>Neopterygii</taxon>
        <taxon>Teleostei</taxon>
        <taxon>Clupei</taxon>
        <taxon>Clupeiformes</taxon>
        <taxon>Denticipitoidei</taxon>
        <taxon>Denticipitidae</taxon>
        <taxon>Denticeps</taxon>
    </lineage>
</organism>
<dbReference type="InterPro" id="IPR055414">
    <property type="entry name" value="LRR_R13L4/SHOC2-like"/>
</dbReference>
<evidence type="ECO:0000256" key="3">
    <source>
        <dbReference type="SAM" id="MobiDB-lite"/>
    </source>
</evidence>
<dbReference type="SMART" id="SM00364">
    <property type="entry name" value="LRR_BAC"/>
    <property type="match status" value="6"/>
</dbReference>